<dbReference type="Gene3D" id="3.60.10.10">
    <property type="entry name" value="Endonuclease/exonuclease/phosphatase"/>
    <property type="match status" value="1"/>
</dbReference>
<evidence type="ECO:0000313" key="2">
    <source>
        <dbReference type="EMBL" id="GAG98358.1"/>
    </source>
</evidence>
<dbReference type="InterPro" id="IPR036691">
    <property type="entry name" value="Endo/exonu/phosph_ase_sf"/>
</dbReference>
<reference evidence="2" key="1">
    <citation type="journal article" date="2014" name="Front. Microbiol.">
        <title>High frequency of phylogenetically diverse reductive dehalogenase-homologous genes in deep subseafloor sedimentary metagenomes.</title>
        <authorList>
            <person name="Kawai M."/>
            <person name="Futagami T."/>
            <person name="Toyoda A."/>
            <person name="Takaki Y."/>
            <person name="Nishi S."/>
            <person name="Hori S."/>
            <person name="Arai W."/>
            <person name="Tsubouchi T."/>
            <person name="Morono Y."/>
            <person name="Uchiyama I."/>
            <person name="Ito T."/>
            <person name="Fujiyama A."/>
            <person name="Inagaki F."/>
            <person name="Takami H."/>
        </authorList>
    </citation>
    <scope>NUCLEOTIDE SEQUENCE</scope>
    <source>
        <strain evidence="2">Expedition CK06-06</strain>
    </source>
</reference>
<feature type="non-terminal residue" evidence="2">
    <location>
        <position position="1"/>
    </location>
</feature>
<keyword evidence="1" id="KW-0472">Membrane</keyword>
<sequence length="188" mass="21636">AVPPSDKRYIKLPGIQQKFPGFDRNPYLAAFRAGLFTFLLVNVHLYFGSDSAISMNRRSLETYAVARWADLRRKSKNAYTRDIIALGDFNLPNAEPGDPIYEALTRRGLHLPDHSTGIGSSIATDNHYDQIAFFPGETQNEFTGRSGVFDFDGVLFRTLWQTRGRKDFLAYMRYYISDHRILWAEFRI</sequence>
<gene>
    <name evidence="2" type="ORF">S01H4_37196</name>
</gene>
<keyword evidence="1" id="KW-0812">Transmembrane</keyword>
<accession>X1CQF2</accession>
<dbReference type="AlphaFoldDB" id="X1CQF2"/>
<evidence type="ECO:0008006" key="3">
    <source>
        <dbReference type="Google" id="ProtNLM"/>
    </source>
</evidence>
<keyword evidence="1" id="KW-1133">Transmembrane helix</keyword>
<evidence type="ECO:0000256" key="1">
    <source>
        <dbReference type="SAM" id="Phobius"/>
    </source>
</evidence>
<dbReference type="SUPFAM" id="SSF56219">
    <property type="entry name" value="DNase I-like"/>
    <property type="match status" value="1"/>
</dbReference>
<dbReference type="EMBL" id="BART01019962">
    <property type="protein sequence ID" value="GAG98358.1"/>
    <property type="molecule type" value="Genomic_DNA"/>
</dbReference>
<proteinExistence type="predicted"/>
<organism evidence="2">
    <name type="scientific">marine sediment metagenome</name>
    <dbReference type="NCBI Taxonomy" id="412755"/>
    <lineage>
        <taxon>unclassified sequences</taxon>
        <taxon>metagenomes</taxon>
        <taxon>ecological metagenomes</taxon>
    </lineage>
</organism>
<comment type="caution">
    <text evidence="2">The sequence shown here is derived from an EMBL/GenBank/DDBJ whole genome shotgun (WGS) entry which is preliminary data.</text>
</comment>
<name>X1CQF2_9ZZZZ</name>
<protein>
    <recommendedName>
        <fullName evidence="3">Endonuclease/exonuclease/phosphatase domain-containing protein</fullName>
    </recommendedName>
</protein>
<feature type="transmembrane region" description="Helical" evidence="1">
    <location>
        <begin position="27"/>
        <end position="48"/>
    </location>
</feature>